<evidence type="ECO:0000313" key="4">
    <source>
        <dbReference type="Proteomes" id="UP000267251"/>
    </source>
</evidence>
<dbReference type="InterPro" id="IPR027417">
    <property type="entry name" value="P-loop_NTPase"/>
</dbReference>
<feature type="compositionally biased region" description="Basic and acidic residues" evidence="1">
    <location>
        <begin position="119"/>
        <end position="152"/>
    </location>
</feature>
<keyword evidence="4" id="KW-1185">Reference proteome</keyword>
<dbReference type="Proteomes" id="UP000267251">
    <property type="component" value="Unassembled WGS sequence"/>
</dbReference>
<dbReference type="GO" id="GO:0005634">
    <property type="term" value="C:nucleus"/>
    <property type="evidence" value="ECO:0007669"/>
    <property type="project" value="TreeGrafter"/>
</dbReference>
<reference evidence="4" key="1">
    <citation type="journal article" date="2018" name="Nat. Microbiol.">
        <title>Leveraging single-cell genomics to expand the fungal tree of life.</title>
        <authorList>
            <person name="Ahrendt S.R."/>
            <person name="Quandt C.A."/>
            <person name="Ciobanu D."/>
            <person name="Clum A."/>
            <person name="Salamov A."/>
            <person name="Andreopoulos B."/>
            <person name="Cheng J.F."/>
            <person name="Woyke T."/>
            <person name="Pelin A."/>
            <person name="Henrissat B."/>
            <person name="Reynolds N.K."/>
            <person name="Benny G.L."/>
            <person name="Smith M.E."/>
            <person name="James T.Y."/>
            <person name="Grigoriev I.V."/>
        </authorList>
    </citation>
    <scope>NUCLEOTIDE SEQUENCE [LARGE SCALE GENOMIC DNA]</scope>
</reference>
<dbReference type="PANTHER" id="PTHR23389">
    <property type="entry name" value="CHROMOSOME TRANSMISSION FIDELITY FACTOR 18"/>
    <property type="match status" value="1"/>
</dbReference>
<feature type="region of interest" description="Disordered" evidence="1">
    <location>
        <begin position="230"/>
        <end position="259"/>
    </location>
</feature>
<feature type="region of interest" description="Disordered" evidence="1">
    <location>
        <begin position="503"/>
        <end position="565"/>
    </location>
</feature>
<evidence type="ECO:0000256" key="1">
    <source>
        <dbReference type="SAM" id="MobiDB-lite"/>
    </source>
</evidence>
<feature type="compositionally biased region" description="Acidic residues" evidence="1">
    <location>
        <begin position="1014"/>
        <end position="1030"/>
    </location>
</feature>
<evidence type="ECO:0000259" key="2">
    <source>
        <dbReference type="SMART" id="SM00382"/>
    </source>
</evidence>
<proteinExistence type="predicted"/>
<dbReference type="SMART" id="SM00382">
    <property type="entry name" value="AAA"/>
    <property type="match status" value="1"/>
</dbReference>
<feature type="compositionally biased region" description="Basic and acidic residues" evidence="1">
    <location>
        <begin position="24"/>
        <end position="49"/>
    </location>
</feature>
<organism evidence="3 4">
    <name type="scientific">Piptocephalis cylindrospora</name>
    <dbReference type="NCBI Taxonomy" id="1907219"/>
    <lineage>
        <taxon>Eukaryota</taxon>
        <taxon>Fungi</taxon>
        <taxon>Fungi incertae sedis</taxon>
        <taxon>Zoopagomycota</taxon>
        <taxon>Zoopagomycotina</taxon>
        <taxon>Zoopagomycetes</taxon>
        <taxon>Zoopagales</taxon>
        <taxon>Piptocephalidaceae</taxon>
        <taxon>Piptocephalis</taxon>
    </lineage>
</organism>
<name>A0A4V1IYK5_9FUNG</name>
<dbReference type="AlphaFoldDB" id="A0A4V1IYK5"/>
<feature type="region of interest" description="Disordered" evidence="1">
    <location>
        <begin position="1007"/>
        <end position="1036"/>
    </location>
</feature>
<dbReference type="PANTHER" id="PTHR23389:SF21">
    <property type="entry name" value="ATPASE FAMILY AAA DOMAIN-CONTAINING PROTEIN 5"/>
    <property type="match status" value="1"/>
</dbReference>
<feature type="compositionally biased region" description="Low complexity" evidence="1">
    <location>
        <begin position="236"/>
        <end position="249"/>
    </location>
</feature>
<feature type="compositionally biased region" description="Polar residues" evidence="1">
    <location>
        <begin position="177"/>
        <end position="201"/>
    </location>
</feature>
<gene>
    <name evidence="3" type="ORF">BJ684DRAFT_14823</name>
</gene>
<feature type="domain" description="AAA+ ATPase" evidence="2">
    <location>
        <begin position="572"/>
        <end position="700"/>
    </location>
</feature>
<feature type="compositionally biased region" description="Acidic residues" evidence="1">
    <location>
        <begin position="510"/>
        <end position="541"/>
    </location>
</feature>
<accession>A0A4V1IYK5</accession>
<dbReference type="GO" id="GO:0003677">
    <property type="term" value="F:DNA binding"/>
    <property type="evidence" value="ECO:0007669"/>
    <property type="project" value="TreeGrafter"/>
</dbReference>
<protein>
    <recommendedName>
        <fullName evidence="2">AAA+ ATPase domain-containing protein</fullName>
    </recommendedName>
</protein>
<dbReference type="InterPro" id="IPR003593">
    <property type="entry name" value="AAA+_ATPase"/>
</dbReference>
<feature type="region of interest" description="Disordered" evidence="1">
    <location>
        <begin position="1"/>
        <end position="159"/>
    </location>
</feature>
<dbReference type="Gene3D" id="3.40.50.300">
    <property type="entry name" value="P-loop containing nucleotide triphosphate hydrolases"/>
    <property type="match status" value="1"/>
</dbReference>
<dbReference type="SUPFAM" id="SSF52540">
    <property type="entry name" value="P-loop containing nucleoside triphosphate hydrolases"/>
    <property type="match status" value="1"/>
</dbReference>
<feature type="region of interest" description="Disordered" evidence="1">
    <location>
        <begin position="173"/>
        <end position="208"/>
    </location>
</feature>
<dbReference type="OrthoDB" id="9996895at2759"/>
<dbReference type="EMBL" id="KZ987780">
    <property type="protein sequence ID" value="RKP14879.1"/>
    <property type="molecule type" value="Genomic_DNA"/>
</dbReference>
<evidence type="ECO:0000313" key="3">
    <source>
        <dbReference type="EMBL" id="RKP14879.1"/>
    </source>
</evidence>
<sequence>MSSKRFVHAFFSPPSRPSDPSPSTHHDAVESAKEASTEIKSETETGDTRKRSRTRGQWAKEESFYEEDEEQKDEGNRKAPRRSQRLSGRVPEDTTVPQQIDAKSVHPFFQPRVASDLGKGNDLENSDHTDKKEPHDRITERLDHSGRGKEHTLPPLPSSLPNFEALPVFFRPRKGQSTHPPSSQAKVVTPSLSHSTMTPFSLSKGRKPPLKALPFHGPPGPANRWIISPPPPPPLSSLLPSHGPLPSASGVRATGKKGNPAPLPLPLPWGENVHVNLDSLKFAAEKIHQNAPWKSKTSASGAMDALRLEMQACGILTGESSTAFSNNTSMVTPSMASILGSYRSKPRLESWGKQRMLHRRSSQSTPPLFTIFPEQGLFPTYQPFSSSSKEQQQLDLRRTAQRLFPKGHDRFPELYVLGVEEPFGESSGTGRMTDDFNQETFPMPWTVKYAPEKAEHVLGNERRAAKLTQWLQSLRLRPPPRKSVSGKKLAVGRCFLQDSAFSSASPSSAEIEDEARAEDEDEEAEKSNSDGEEDDEDEDMSDFERPNSTSSKHKKDQGKQRRKDYLKSKHVRSSLILLVGPSGSGKTAAAYACAQECGYDVAEVGPESRRTVKDLEREVGGLTKSHIVYGDESMGKAGAEGKRQVLIPLEQADLLFREDMGIWTWLKFVSRTTMRPIIVTCEVPVEDIEWQKILYFQRPRSSLLLNYVWLITLAETRTVPDKQKVLRVCNGENGDGAMKGDVRHALNTLEVMYQRDTKLESKDLIQEVKGGSGIVSHPQSELSAWSDSTDSSLMNRLSLVCDAISASDLLEPSLKRLYKHTETDRAKDGSEDMLGRVTLPSYCRIEGTDEGEGDKGREMEEEDAAGCLREMEWSLPRVMRAHSWGGWWVERDNGEILWQSLSYDTVEKDADRDVYHYDRDSSPLLGAFLLNSPSLQEREERKAWVRGMIREDMARRNGEGGRRGKVSREGYGSGRLRMTRSHVKIPRHFKLMRPAEAQTILQELEVPWKKRGESEDEEPLNSEDIEEDTLVDVMAG</sequence>